<sequence>MSERMWKLKIAAGVGEEWLTTTNNHVGRQHWEFDPDAGNKEERAEIEKIRINFKLNRFKFKQSADLLMRMQVSHHFYIHGIYFKRIHSYK</sequence>
<keyword evidence="2" id="KW-1185">Reference proteome</keyword>
<protein>
    <submittedName>
        <fullName evidence="1">Putative terpenoid cyclases/protein prenyltransferase alpha-alpha toroid</fullName>
    </submittedName>
</protein>
<dbReference type="STRING" id="4232.A0A251UMU8"/>
<dbReference type="OMA" id="MSERMWK"/>
<dbReference type="GO" id="GO:0016740">
    <property type="term" value="F:transferase activity"/>
    <property type="evidence" value="ECO:0007669"/>
    <property type="project" value="UniProtKB-KW"/>
</dbReference>
<dbReference type="PANTHER" id="PTHR11764">
    <property type="entry name" value="TERPENE CYCLASE/MUTASE FAMILY MEMBER"/>
    <property type="match status" value="1"/>
</dbReference>
<name>A0A251UMU8_HELAN</name>
<dbReference type="Proteomes" id="UP000215914">
    <property type="component" value="Chromosome 5"/>
</dbReference>
<dbReference type="EMBL" id="CM007894">
    <property type="protein sequence ID" value="OTG24434.1"/>
    <property type="molecule type" value="Genomic_DNA"/>
</dbReference>
<dbReference type="InterPro" id="IPR008930">
    <property type="entry name" value="Terpenoid_cyclase/PrenylTrfase"/>
</dbReference>
<dbReference type="InParanoid" id="A0A251UMU8"/>
<dbReference type="GO" id="GO:0016866">
    <property type="term" value="F:intramolecular transferase activity"/>
    <property type="evidence" value="ECO:0007669"/>
    <property type="project" value="InterPro"/>
</dbReference>
<keyword evidence="1" id="KW-0808">Transferase</keyword>
<dbReference type="GO" id="GO:0016104">
    <property type="term" value="P:triterpenoid biosynthetic process"/>
    <property type="evidence" value="ECO:0007669"/>
    <property type="project" value="InterPro"/>
</dbReference>
<accession>A0A251UMU8</accession>
<evidence type="ECO:0000313" key="2">
    <source>
        <dbReference type="Proteomes" id="UP000215914"/>
    </source>
</evidence>
<proteinExistence type="predicted"/>
<reference evidence="2" key="1">
    <citation type="journal article" date="2017" name="Nature">
        <title>The sunflower genome provides insights into oil metabolism, flowering and Asterid evolution.</title>
        <authorList>
            <person name="Badouin H."/>
            <person name="Gouzy J."/>
            <person name="Grassa C.J."/>
            <person name="Murat F."/>
            <person name="Staton S.E."/>
            <person name="Cottret L."/>
            <person name="Lelandais-Briere C."/>
            <person name="Owens G.L."/>
            <person name="Carrere S."/>
            <person name="Mayjonade B."/>
            <person name="Legrand L."/>
            <person name="Gill N."/>
            <person name="Kane N.C."/>
            <person name="Bowers J.E."/>
            <person name="Hubner S."/>
            <person name="Bellec A."/>
            <person name="Berard A."/>
            <person name="Berges H."/>
            <person name="Blanchet N."/>
            <person name="Boniface M.C."/>
            <person name="Brunel D."/>
            <person name="Catrice O."/>
            <person name="Chaidir N."/>
            <person name="Claudel C."/>
            <person name="Donnadieu C."/>
            <person name="Faraut T."/>
            <person name="Fievet G."/>
            <person name="Helmstetter N."/>
            <person name="King M."/>
            <person name="Knapp S.J."/>
            <person name="Lai Z."/>
            <person name="Le Paslier M.C."/>
            <person name="Lippi Y."/>
            <person name="Lorenzon L."/>
            <person name="Mandel J.R."/>
            <person name="Marage G."/>
            <person name="Marchand G."/>
            <person name="Marquand E."/>
            <person name="Bret-Mestries E."/>
            <person name="Morien E."/>
            <person name="Nambeesan S."/>
            <person name="Nguyen T."/>
            <person name="Pegot-Espagnet P."/>
            <person name="Pouilly N."/>
            <person name="Raftis F."/>
            <person name="Sallet E."/>
            <person name="Schiex T."/>
            <person name="Thomas J."/>
            <person name="Vandecasteele C."/>
            <person name="Vares D."/>
            <person name="Vear F."/>
            <person name="Vautrin S."/>
            <person name="Crespi M."/>
            <person name="Mangin B."/>
            <person name="Burke J.M."/>
            <person name="Salse J."/>
            <person name="Munos S."/>
            <person name="Vincourt P."/>
            <person name="Rieseberg L.H."/>
            <person name="Langlade N.B."/>
        </authorList>
    </citation>
    <scope>NUCLEOTIDE SEQUENCE [LARGE SCALE GENOMIC DNA]</scope>
    <source>
        <strain evidence="2">cv. SF193</strain>
    </source>
</reference>
<dbReference type="PANTHER" id="PTHR11764:SF19">
    <property type="entry name" value="TERPENE CYCLASE_MUTASE FAMILY MEMBER"/>
    <property type="match status" value="1"/>
</dbReference>
<evidence type="ECO:0000313" key="1">
    <source>
        <dbReference type="EMBL" id="OTG24434.1"/>
    </source>
</evidence>
<dbReference type="SUPFAM" id="SSF48239">
    <property type="entry name" value="Terpenoid cyclases/Protein prenyltransferases"/>
    <property type="match status" value="1"/>
</dbReference>
<dbReference type="GO" id="GO:0005811">
    <property type="term" value="C:lipid droplet"/>
    <property type="evidence" value="ECO:0007669"/>
    <property type="project" value="InterPro"/>
</dbReference>
<organism evidence="1 2">
    <name type="scientific">Helianthus annuus</name>
    <name type="common">Common sunflower</name>
    <dbReference type="NCBI Taxonomy" id="4232"/>
    <lineage>
        <taxon>Eukaryota</taxon>
        <taxon>Viridiplantae</taxon>
        <taxon>Streptophyta</taxon>
        <taxon>Embryophyta</taxon>
        <taxon>Tracheophyta</taxon>
        <taxon>Spermatophyta</taxon>
        <taxon>Magnoliopsida</taxon>
        <taxon>eudicotyledons</taxon>
        <taxon>Gunneridae</taxon>
        <taxon>Pentapetalae</taxon>
        <taxon>asterids</taxon>
        <taxon>campanulids</taxon>
        <taxon>Asterales</taxon>
        <taxon>Asteraceae</taxon>
        <taxon>Asteroideae</taxon>
        <taxon>Heliantheae alliance</taxon>
        <taxon>Heliantheae</taxon>
        <taxon>Helianthus</taxon>
    </lineage>
</organism>
<dbReference type="AlphaFoldDB" id="A0A251UMU8"/>
<dbReference type="InterPro" id="IPR018333">
    <property type="entry name" value="Squalene_cyclase"/>
</dbReference>
<gene>
    <name evidence="1" type="ORF">HannXRQ_Chr05g0136661</name>
</gene>